<dbReference type="SUPFAM" id="SSF56112">
    <property type="entry name" value="Protein kinase-like (PK-like)"/>
    <property type="match status" value="1"/>
</dbReference>
<dbReference type="PANTHER" id="PTHR10566:SF117">
    <property type="entry name" value="UNUSUAL PROTEIN KINASE-RELATED"/>
    <property type="match status" value="1"/>
</dbReference>
<organism evidence="3 4">
    <name type="scientific">Tetraparma gracilis</name>
    <dbReference type="NCBI Taxonomy" id="2962635"/>
    <lineage>
        <taxon>Eukaryota</taxon>
        <taxon>Sar</taxon>
        <taxon>Stramenopiles</taxon>
        <taxon>Ochrophyta</taxon>
        <taxon>Bolidophyceae</taxon>
        <taxon>Parmales</taxon>
        <taxon>Triparmaceae</taxon>
        <taxon>Tetraparma</taxon>
    </lineage>
</organism>
<proteinExistence type="inferred from homology"/>
<keyword evidence="4" id="KW-1185">Reference proteome</keyword>
<dbReference type="InterPro" id="IPR050154">
    <property type="entry name" value="UbiB_kinase"/>
</dbReference>
<comment type="similarity">
    <text evidence="1">Belongs to the protein kinase superfamily. ADCK protein kinase family.</text>
</comment>
<sequence length="475" mass="51975">MSAPRYLKLAGFVAAPPASAFLYEQSQTPLPLPVSYSAAALHTHYFLQPFTVLRRVSQIVSHVPSLLLSPSPALLTSSLLELGPAFIKLGQQLSIRPDLLPETYLSSLAALHDNCPTFSDDIAKEIIATELNVPSLDGIFEQPLERVAAASLGQVYKGTLRSSGEEVAVKVQRPNILHTVALDLFIVHELARAWDSLIAPVTKEKEHSTAAIVASFAAGSYAELDYKNEGASQTRFKADLQARSSVPVFVPPVHHDLSTTKILTTGWIDGKKLSDCPRSTINKLIPVGVELFLAQLLDLGQFHADPHPGNMLVRTRPNGEPQLCLIDFGLTATISDDERSAMTSAIYHLLTKDFKALICEDTKTLGFLSEEFDGFAELEPILENVVRRGMEGGSDMRKRRKQFREISGDLNEIFFQFPFSVPPFFALITRGLGLLEGIALKGDSDFDIFTASYPYATKKALSLGLGKIRAASPRD</sequence>
<accession>A0ABQ6M7T2</accession>
<evidence type="ECO:0000313" key="4">
    <source>
        <dbReference type="Proteomes" id="UP001165060"/>
    </source>
</evidence>
<name>A0ABQ6M7T2_9STRA</name>
<dbReference type="EMBL" id="BRYB01001234">
    <property type="protein sequence ID" value="GMI21242.1"/>
    <property type="molecule type" value="Genomic_DNA"/>
</dbReference>
<reference evidence="3 4" key="1">
    <citation type="journal article" date="2023" name="Commun. Biol.">
        <title>Genome analysis of Parmales, the sister group of diatoms, reveals the evolutionary specialization of diatoms from phago-mixotrophs to photoautotrophs.</title>
        <authorList>
            <person name="Ban H."/>
            <person name="Sato S."/>
            <person name="Yoshikawa S."/>
            <person name="Yamada K."/>
            <person name="Nakamura Y."/>
            <person name="Ichinomiya M."/>
            <person name="Sato N."/>
            <person name="Blanc-Mathieu R."/>
            <person name="Endo H."/>
            <person name="Kuwata A."/>
            <person name="Ogata H."/>
        </authorList>
    </citation>
    <scope>NUCLEOTIDE SEQUENCE [LARGE SCALE GENOMIC DNA]</scope>
</reference>
<dbReference type="PANTHER" id="PTHR10566">
    <property type="entry name" value="CHAPERONE-ACTIVITY OF BC1 COMPLEX CABC1 -RELATED"/>
    <property type="match status" value="1"/>
</dbReference>
<dbReference type="InterPro" id="IPR004147">
    <property type="entry name" value="ABC1_dom"/>
</dbReference>
<comment type="caution">
    <text evidence="3">The sequence shown here is derived from an EMBL/GenBank/DDBJ whole genome shotgun (WGS) entry which is preliminary data.</text>
</comment>
<protein>
    <recommendedName>
        <fullName evidence="2">ABC1 atypical kinase-like domain-containing protein</fullName>
    </recommendedName>
</protein>
<evidence type="ECO:0000259" key="2">
    <source>
        <dbReference type="Pfam" id="PF03109"/>
    </source>
</evidence>
<evidence type="ECO:0000256" key="1">
    <source>
        <dbReference type="ARBA" id="ARBA00009670"/>
    </source>
</evidence>
<dbReference type="Pfam" id="PF03109">
    <property type="entry name" value="ABC1"/>
    <property type="match status" value="1"/>
</dbReference>
<gene>
    <name evidence="3" type="ORF">TeGR_g8722</name>
</gene>
<dbReference type="CDD" id="cd05121">
    <property type="entry name" value="ABC1_ADCK3-like"/>
    <property type="match status" value="1"/>
</dbReference>
<dbReference type="Proteomes" id="UP001165060">
    <property type="component" value="Unassembled WGS sequence"/>
</dbReference>
<evidence type="ECO:0000313" key="3">
    <source>
        <dbReference type="EMBL" id="GMI21242.1"/>
    </source>
</evidence>
<feature type="domain" description="ABC1 atypical kinase-like" evidence="2">
    <location>
        <begin position="111"/>
        <end position="357"/>
    </location>
</feature>
<dbReference type="InterPro" id="IPR011009">
    <property type="entry name" value="Kinase-like_dom_sf"/>
</dbReference>